<dbReference type="Proteomes" id="UP000245639">
    <property type="component" value="Unassembled WGS sequence"/>
</dbReference>
<evidence type="ECO:0000313" key="2">
    <source>
        <dbReference type="EMBL" id="PVZ06845.1"/>
    </source>
</evidence>
<reference evidence="2 3" key="1">
    <citation type="submission" date="2018-04" db="EMBL/GenBank/DDBJ databases">
        <title>Genomic Encyclopedia of Type Strains, Phase IV (KMG-IV): sequencing the most valuable type-strain genomes for metagenomic binning, comparative biology and taxonomic classification.</title>
        <authorList>
            <person name="Goeker M."/>
        </authorList>
    </citation>
    <scope>NUCLEOTIDE SEQUENCE [LARGE SCALE GENOMIC DNA]</scope>
    <source>
        <strain evidence="2 3">DSM 45771</strain>
    </source>
</reference>
<evidence type="ECO:0000313" key="3">
    <source>
        <dbReference type="Proteomes" id="UP000245639"/>
    </source>
</evidence>
<evidence type="ECO:0000256" key="1">
    <source>
        <dbReference type="SAM" id="MobiDB-lite"/>
    </source>
</evidence>
<proteinExistence type="predicted"/>
<name>A0A2U1F3T6_9PSEU</name>
<dbReference type="RefSeq" id="WP_165825821.1">
    <property type="nucleotide sequence ID" value="NZ_QEKW01000012.1"/>
</dbReference>
<accession>A0A2U1F3T6</accession>
<protein>
    <submittedName>
        <fullName evidence="2">Uncharacterized protein</fullName>
    </submittedName>
</protein>
<dbReference type="EMBL" id="QEKW01000012">
    <property type="protein sequence ID" value="PVZ06845.1"/>
    <property type="molecule type" value="Genomic_DNA"/>
</dbReference>
<gene>
    <name evidence="2" type="ORF">C8D89_11238</name>
</gene>
<sequence length="56" mass="6375">MNDENKRAAQHAQENVRRLPEDYDDEGRPAASRARNHDASEEGPDSTTFSDEDDRT</sequence>
<comment type="caution">
    <text evidence="2">The sequence shown here is derived from an EMBL/GenBank/DDBJ whole genome shotgun (WGS) entry which is preliminary data.</text>
</comment>
<organism evidence="2 3">
    <name type="scientific">Actinomycetospora cinnamomea</name>
    <dbReference type="NCBI Taxonomy" id="663609"/>
    <lineage>
        <taxon>Bacteria</taxon>
        <taxon>Bacillati</taxon>
        <taxon>Actinomycetota</taxon>
        <taxon>Actinomycetes</taxon>
        <taxon>Pseudonocardiales</taxon>
        <taxon>Pseudonocardiaceae</taxon>
        <taxon>Actinomycetospora</taxon>
    </lineage>
</organism>
<dbReference type="AlphaFoldDB" id="A0A2U1F3T6"/>
<keyword evidence="3" id="KW-1185">Reference proteome</keyword>
<feature type="region of interest" description="Disordered" evidence="1">
    <location>
        <begin position="1"/>
        <end position="56"/>
    </location>
</feature>